<keyword evidence="1" id="KW-1133">Transmembrane helix</keyword>
<evidence type="ECO:0000313" key="3">
    <source>
        <dbReference type="Proteomes" id="UP000324832"/>
    </source>
</evidence>
<organism evidence="2 3">
    <name type="scientific">Leptidea sinapis</name>
    <dbReference type="NCBI Taxonomy" id="189913"/>
    <lineage>
        <taxon>Eukaryota</taxon>
        <taxon>Metazoa</taxon>
        <taxon>Ecdysozoa</taxon>
        <taxon>Arthropoda</taxon>
        <taxon>Hexapoda</taxon>
        <taxon>Insecta</taxon>
        <taxon>Pterygota</taxon>
        <taxon>Neoptera</taxon>
        <taxon>Endopterygota</taxon>
        <taxon>Lepidoptera</taxon>
        <taxon>Glossata</taxon>
        <taxon>Ditrysia</taxon>
        <taxon>Papilionoidea</taxon>
        <taxon>Pieridae</taxon>
        <taxon>Dismorphiinae</taxon>
        <taxon>Leptidea</taxon>
    </lineage>
</organism>
<keyword evidence="1" id="KW-0812">Transmembrane</keyword>
<name>A0A5E4QBZ3_9NEOP</name>
<evidence type="ECO:0000256" key="1">
    <source>
        <dbReference type="SAM" id="Phobius"/>
    </source>
</evidence>
<evidence type="ECO:0000313" key="2">
    <source>
        <dbReference type="EMBL" id="VVC94962.1"/>
    </source>
</evidence>
<dbReference type="AlphaFoldDB" id="A0A5E4QBZ3"/>
<accession>A0A5E4QBZ3</accession>
<sequence length="37" mass="4493">MGLKYDCFYFLHCHWLLTIVELSSLTYLLTHLHLRLV</sequence>
<keyword evidence="3" id="KW-1185">Reference proteome</keyword>
<gene>
    <name evidence="2" type="ORF">LSINAPIS_LOCUS6787</name>
</gene>
<keyword evidence="1" id="KW-0472">Membrane</keyword>
<proteinExistence type="predicted"/>
<feature type="transmembrane region" description="Helical" evidence="1">
    <location>
        <begin position="7"/>
        <end position="29"/>
    </location>
</feature>
<dbReference type="EMBL" id="FZQP02002181">
    <property type="protein sequence ID" value="VVC94962.1"/>
    <property type="molecule type" value="Genomic_DNA"/>
</dbReference>
<dbReference type="Proteomes" id="UP000324832">
    <property type="component" value="Unassembled WGS sequence"/>
</dbReference>
<reference evidence="2 3" key="1">
    <citation type="submission" date="2017-07" db="EMBL/GenBank/DDBJ databases">
        <authorList>
            <person name="Talla V."/>
            <person name="Backstrom N."/>
        </authorList>
    </citation>
    <scope>NUCLEOTIDE SEQUENCE [LARGE SCALE GENOMIC DNA]</scope>
</reference>
<protein>
    <submittedName>
        <fullName evidence="2">Uncharacterized protein</fullName>
    </submittedName>
</protein>